<dbReference type="Pfam" id="PF00132">
    <property type="entry name" value="Hexapep"/>
    <property type="match status" value="1"/>
</dbReference>
<proteinExistence type="predicted"/>
<dbReference type="Gene3D" id="2.160.10.10">
    <property type="entry name" value="Hexapeptide repeat proteins"/>
    <property type="match status" value="1"/>
</dbReference>
<dbReference type="InterPro" id="IPR018357">
    <property type="entry name" value="Hexapep_transf_CS"/>
</dbReference>
<dbReference type="PANTHER" id="PTHR43300">
    <property type="entry name" value="ACETYLTRANSFERASE"/>
    <property type="match status" value="1"/>
</dbReference>
<dbReference type="PANTHER" id="PTHR43300:SF11">
    <property type="entry name" value="ACETYLTRANSFERASE RV3034C-RELATED"/>
    <property type="match status" value="1"/>
</dbReference>
<name>A0ABT9DC79_9CELL</name>
<accession>A0ABT9DC79</accession>
<keyword evidence="2" id="KW-0677">Repeat</keyword>
<dbReference type="InterPro" id="IPR001451">
    <property type="entry name" value="Hexapep"/>
</dbReference>
<sequence length="192" mass="20834">MALSRSSALYAALRKLRNRVNIARKGLRHVPSTAYVHSSARVARDLVAGHFAFVGHHCDLAPRVIIGKYSMLAPRVAVVGDDHVIDKAGVPIQFSGRPPQHATRIGDDVWIGYGATIIRGVTIGEGAVVAARAVVTKDVPPYEVWAGVPARRLRDRFTTDAARDAHAARLLQGPIEPKFADSPAWQENAEHD</sequence>
<keyword evidence="4" id="KW-1185">Reference proteome</keyword>
<comment type="caution">
    <text evidence="3">The sequence shown here is derived from an EMBL/GenBank/DDBJ whole genome shotgun (WGS) entry which is preliminary data.</text>
</comment>
<dbReference type="SUPFAM" id="SSF51161">
    <property type="entry name" value="Trimeric LpxA-like enzymes"/>
    <property type="match status" value="1"/>
</dbReference>
<evidence type="ECO:0000313" key="4">
    <source>
        <dbReference type="Proteomes" id="UP001232536"/>
    </source>
</evidence>
<dbReference type="InterPro" id="IPR011004">
    <property type="entry name" value="Trimer_LpxA-like_sf"/>
</dbReference>
<evidence type="ECO:0000313" key="3">
    <source>
        <dbReference type="EMBL" id="MDO8108509.1"/>
    </source>
</evidence>
<protein>
    <submittedName>
        <fullName evidence="3">DapH/DapD/GlmU-related protein</fullName>
    </submittedName>
</protein>
<reference evidence="3 4" key="1">
    <citation type="submission" date="2023-07" db="EMBL/GenBank/DDBJ databases">
        <title>Description of novel actinomycetes strains, isolated from tidal flat sediment.</title>
        <authorList>
            <person name="Lu C."/>
        </authorList>
    </citation>
    <scope>NUCLEOTIDE SEQUENCE [LARGE SCALE GENOMIC DNA]</scope>
    <source>
        <strain evidence="3 4">SYSU T00b441</strain>
    </source>
</reference>
<dbReference type="PROSITE" id="PS00101">
    <property type="entry name" value="HEXAPEP_TRANSFERASES"/>
    <property type="match status" value="1"/>
</dbReference>
<keyword evidence="1" id="KW-0808">Transferase</keyword>
<evidence type="ECO:0000256" key="2">
    <source>
        <dbReference type="ARBA" id="ARBA00022737"/>
    </source>
</evidence>
<evidence type="ECO:0000256" key="1">
    <source>
        <dbReference type="ARBA" id="ARBA00022679"/>
    </source>
</evidence>
<dbReference type="InterPro" id="IPR050179">
    <property type="entry name" value="Trans_hexapeptide_repeat"/>
</dbReference>
<dbReference type="EMBL" id="JAUQYP010000002">
    <property type="protein sequence ID" value="MDO8108509.1"/>
    <property type="molecule type" value="Genomic_DNA"/>
</dbReference>
<dbReference type="Proteomes" id="UP001232536">
    <property type="component" value="Unassembled WGS sequence"/>
</dbReference>
<gene>
    <name evidence="3" type="ORF">Q6348_15030</name>
</gene>
<organism evidence="3 4">
    <name type="scientific">Actinotalea lenta</name>
    <dbReference type="NCBI Taxonomy" id="3064654"/>
    <lineage>
        <taxon>Bacteria</taxon>
        <taxon>Bacillati</taxon>
        <taxon>Actinomycetota</taxon>
        <taxon>Actinomycetes</taxon>
        <taxon>Micrococcales</taxon>
        <taxon>Cellulomonadaceae</taxon>
        <taxon>Actinotalea</taxon>
    </lineage>
</organism>
<dbReference type="RefSeq" id="WP_304602207.1">
    <property type="nucleotide sequence ID" value="NZ_JAUQYP010000002.1"/>
</dbReference>